<comment type="similarity">
    <text evidence="2">Belongs to the GSP F family.</text>
</comment>
<organism evidence="9 10">
    <name type="scientific">Candidatus Onthenecus intestinigallinarum</name>
    <dbReference type="NCBI Taxonomy" id="2840875"/>
    <lineage>
        <taxon>Bacteria</taxon>
        <taxon>Bacillati</taxon>
        <taxon>Bacillota</taxon>
        <taxon>Clostridia</taxon>
        <taxon>Eubacteriales</taxon>
        <taxon>Candidatus Onthenecus</taxon>
    </lineage>
</organism>
<evidence type="ECO:0000313" key="9">
    <source>
        <dbReference type="EMBL" id="HIQ72740.1"/>
    </source>
</evidence>
<dbReference type="EMBL" id="DVFJ01000038">
    <property type="protein sequence ID" value="HIQ72740.1"/>
    <property type="molecule type" value="Genomic_DNA"/>
</dbReference>
<feature type="transmembrane region" description="Helical" evidence="7">
    <location>
        <begin position="117"/>
        <end position="139"/>
    </location>
</feature>
<evidence type="ECO:0000256" key="3">
    <source>
        <dbReference type="ARBA" id="ARBA00022475"/>
    </source>
</evidence>
<dbReference type="GO" id="GO:0005886">
    <property type="term" value="C:plasma membrane"/>
    <property type="evidence" value="ECO:0007669"/>
    <property type="project" value="UniProtKB-SubCell"/>
</dbReference>
<evidence type="ECO:0000313" key="10">
    <source>
        <dbReference type="Proteomes" id="UP000886887"/>
    </source>
</evidence>
<comment type="subcellular location">
    <subcellularLocation>
        <location evidence="1">Cell membrane</location>
        <topology evidence="1">Multi-pass membrane protein</topology>
    </subcellularLocation>
</comment>
<dbReference type="InterPro" id="IPR042094">
    <property type="entry name" value="T2SS_GspF_sf"/>
</dbReference>
<evidence type="ECO:0000259" key="8">
    <source>
        <dbReference type="Pfam" id="PF00482"/>
    </source>
</evidence>
<feature type="domain" description="Type II secretion system protein GspF" evidence="8">
    <location>
        <begin position="18"/>
        <end position="140"/>
    </location>
</feature>
<keyword evidence="4 7" id="KW-0812">Transmembrane</keyword>
<name>A0A9D1CRJ6_9FIRM</name>
<reference evidence="9" key="2">
    <citation type="journal article" date="2021" name="PeerJ">
        <title>Extensive microbial diversity within the chicken gut microbiome revealed by metagenomics and culture.</title>
        <authorList>
            <person name="Gilroy R."/>
            <person name="Ravi A."/>
            <person name="Getino M."/>
            <person name="Pursley I."/>
            <person name="Horton D.L."/>
            <person name="Alikhan N.F."/>
            <person name="Baker D."/>
            <person name="Gharbi K."/>
            <person name="Hall N."/>
            <person name="Watson M."/>
            <person name="Adriaenssens E.M."/>
            <person name="Foster-Nyarko E."/>
            <person name="Jarju S."/>
            <person name="Secka A."/>
            <person name="Antonio M."/>
            <person name="Oren A."/>
            <person name="Chaudhuri R.R."/>
            <person name="La Ragione R."/>
            <person name="Hildebrand F."/>
            <person name="Pallen M.J."/>
        </authorList>
    </citation>
    <scope>NUCLEOTIDE SEQUENCE</scope>
    <source>
        <strain evidence="9">ChiSxjej2B14-6234</strain>
    </source>
</reference>
<dbReference type="InterPro" id="IPR018076">
    <property type="entry name" value="T2SS_GspF_dom"/>
</dbReference>
<keyword evidence="6 7" id="KW-0472">Membrane</keyword>
<keyword evidence="3" id="KW-1003">Cell membrane</keyword>
<keyword evidence="5 7" id="KW-1133">Transmembrane helix</keyword>
<dbReference type="Proteomes" id="UP000886887">
    <property type="component" value="Unassembled WGS sequence"/>
</dbReference>
<dbReference type="PANTHER" id="PTHR30012:SF0">
    <property type="entry name" value="TYPE II SECRETION SYSTEM PROTEIN F-RELATED"/>
    <property type="match status" value="1"/>
</dbReference>
<dbReference type="Pfam" id="PF00482">
    <property type="entry name" value="T2SSF"/>
    <property type="match status" value="2"/>
</dbReference>
<evidence type="ECO:0000256" key="4">
    <source>
        <dbReference type="ARBA" id="ARBA00022692"/>
    </source>
</evidence>
<gene>
    <name evidence="9" type="ORF">IAB73_11095</name>
</gene>
<dbReference type="InterPro" id="IPR003004">
    <property type="entry name" value="GspF/PilC"/>
</dbReference>
<dbReference type="AlphaFoldDB" id="A0A9D1CRJ6"/>
<feature type="transmembrane region" description="Helical" evidence="7">
    <location>
        <begin position="159"/>
        <end position="188"/>
    </location>
</feature>
<evidence type="ECO:0000256" key="7">
    <source>
        <dbReference type="SAM" id="Phobius"/>
    </source>
</evidence>
<evidence type="ECO:0000256" key="5">
    <source>
        <dbReference type="ARBA" id="ARBA00022989"/>
    </source>
</evidence>
<protein>
    <submittedName>
        <fullName evidence="9">Type II secretion system F family protein</fullName>
    </submittedName>
</protein>
<evidence type="ECO:0000256" key="2">
    <source>
        <dbReference type="ARBA" id="ARBA00005745"/>
    </source>
</evidence>
<dbReference type="Gene3D" id="1.20.81.30">
    <property type="entry name" value="Type II secretion system (T2SS), domain F"/>
    <property type="match status" value="2"/>
</dbReference>
<feature type="domain" description="Type II secretion system protein GspF" evidence="8">
    <location>
        <begin position="223"/>
        <end position="342"/>
    </location>
</feature>
<dbReference type="PRINTS" id="PR00812">
    <property type="entry name" value="BCTERIALGSPF"/>
</dbReference>
<feature type="transmembrane region" description="Helical" evidence="7">
    <location>
        <begin position="324"/>
        <end position="344"/>
    </location>
</feature>
<reference evidence="9" key="1">
    <citation type="submission" date="2020-10" db="EMBL/GenBank/DDBJ databases">
        <authorList>
            <person name="Gilroy R."/>
        </authorList>
    </citation>
    <scope>NUCLEOTIDE SEQUENCE</scope>
    <source>
        <strain evidence="9">ChiSxjej2B14-6234</strain>
    </source>
</reference>
<evidence type="ECO:0000256" key="1">
    <source>
        <dbReference type="ARBA" id="ARBA00004651"/>
    </source>
</evidence>
<evidence type="ECO:0000256" key="6">
    <source>
        <dbReference type="ARBA" id="ARBA00023136"/>
    </source>
</evidence>
<sequence length="351" mass="38417">MAKARPLGQLSSQELSLWCDQIALMLRAGIALYDAAGMLRESYAGTALEPKLAEIDRKIRESGSLYEAMQEAGCFPAYAVYMVRVGERSGNLEAIMTALSDYYAWEHKVRGAIRSAVFYPAVLVAMMAVVILVLITFVFPVFTQVYESMGVGMTGSSQLAIRVALGFGRGVLAVALLLAVGIAVVALLMRTRRRERVLQALLRAFPPARRAMEKIESGRIALALSMLLTGGYPLEEALELVQDVLTAPSAREKVRVCCEEIRSGASFAQAMEHARLFEPMYVQMCRVGLSAGQIDTVMKRLCEIYDEETDAEIRRLVSYIEPTLVGVLSVVAGAILLSVMLPLMSLMSSML</sequence>
<dbReference type="PANTHER" id="PTHR30012">
    <property type="entry name" value="GENERAL SECRETION PATHWAY PROTEIN"/>
    <property type="match status" value="1"/>
</dbReference>
<accession>A0A9D1CRJ6</accession>
<proteinExistence type="inferred from homology"/>
<comment type="caution">
    <text evidence="9">The sequence shown here is derived from an EMBL/GenBank/DDBJ whole genome shotgun (WGS) entry which is preliminary data.</text>
</comment>